<feature type="region of interest" description="Disordered" evidence="7">
    <location>
        <begin position="225"/>
        <end position="329"/>
    </location>
</feature>
<dbReference type="RefSeq" id="WP_123632378.1">
    <property type="nucleotide sequence ID" value="NZ_AYKH01000044.1"/>
</dbReference>
<dbReference type="PANTHER" id="PTHR33751">
    <property type="entry name" value="CBB3-TYPE CYTOCHROME C OXIDASE SUBUNIT FIXP"/>
    <property type="match status" value="1"/>
</dbReference>
<evidence type="ECO:0000256" key="5">
    <source>
        <dbReference type="ARBA" id="ARBA00023004"/>
    </source>
</evidence>
<dbReference type="InterPro" id="IPR050597">
    <property type="entry name" value="Cytochrome_c_Oxidase_Subunit"/>
</dbReference>
<dbReference type="Pfam" id="PF00034">
    <property type="entry name" value="Cytochrom_C"/>
    <property type="match status" value="2"/>
</dbReference>
<comment type="caution">
    <text evidence="10">The sequence shown here is derived from an EMBL/GenBank/DDBJ whole genome shotgun (WGS) entry which is preliminary data.</text>
</comment>
<keyword evidence="1" id="KW-0813">Transport</keyword>
<protein>
    <submittedName>
        <fullName evidence="10">Cytochrome C</fullName>
    </submittedName>
</protein>
<dbReference type="Gene3D" id="1.10.760.10">
    <property type="entry name" value="Cytochrome c-like domain"/>
    <property type="match status" value="2"/>
</dbReference>
<dbReference type="Proteomes" id="UP000283993">
    <property type="component" value="Unassembled WGS sequence"/>
</dbReference>
<feature type="compositionally biased region" description="Basic and acidic residues" evidence="7">
    <location>
        <begin position="294"/>
        <end position="303"/>
    </location>
</feature>
<evidence type="ECO:0000256" key="2">
    <source>
        <dbReference type="ARBA" id="ARBA00022617"/>
    </source>
</evidence>
<dbReference type="PROSITE" id="PS51007">
    <property type="entry name" value="CYTC"/>
    <property type="match status" value="2"/>
</dbReference>
<proteinExistence type="predicted"/>
<accession>A0A423PEF1</accession>
<evidence type="ECO:0000256" key="7">
    <source>
        <dbReference type="SAM" id="MobiDB-lite"/>
    </source>
</evidence>
<dbReference type="InterPro" id="IPR036909">
    <property type="entry name" value="Cyt_c-like_dom_sf"/>
</dbReference>
<dbReference type="GO" id="GO:0009055">
    <property type="term" value="F:electron transfer activity"/>
    <property type="evidence" value="ECO:0007669"/>
    <property type="project" value="InterPro"/>
</dbReference>
<keyword evidence="8" id="KW-0732">Signal</keyword>
<keyword evidence="2 6" id="KW-0349">Heme</keyword>
<feature type="domain" description="Cytochrome c" evidence="9">
    <location>
        <begin position="113"/>
        <end position="205"/>
    </location>
</feature>
<evidence type="ECO:0000259" key="9">
    <source>
        <dbReference type="PROSITE" id="PS51007"/>
    </source>
</evidence>
<dbReference type="InterPro" id="IPR008168">
    <property type="entry name" value="Cyt_C_IC"/>
</dbReference>
<dbReference type="PRINTS" id="PR00605">
    <property type="entry name" value="CYTCHROMECIC"/>
</dbReference>
<feature type="signal peptide" evidence="8">
    <location>
        <begin position="1"/>
        <end position="20"/>
    </location>
</feature>
<dbReference type="EMBL" id="AYKH01000044">
    <property type="protein sequence ID" value="ROO24019.1"/>
    <property type="molecule type" value="Genomic_DNA"/>
</dbReference>
<dbReference type="SUPFAM" id="SSF46626">
    <property type="entry name" value="Cytochrome c"/>
    <property type="match status" value="2"/>
</dbReference>
<dbReference type="GO" id="GO:0005506">
    <property type="term" value="F:iron ion binding"/>
    <property type="evidence" value="ECO:0007669"/>
    <property type="project" value="InterPro"/>
</dbReference>
<sequence>MTKRFFVLFGLMMCAGAAGAEPLVDGDAEAGQEKSASCAACHGPQGNMESEQFPKLAGQGAPYIYEQLKLFKSGERQNAVMAGQVAGLSEQDMRDIAAYFADQQTRPGAANEKIAPAGAKLYHGGDIEEGIPACAGCHGPAALGNAAAKYPRLSGQNPQYIAAQLKAYRDGERSGYAKAEIMNAVAEELDDEDIQALASYVAGIAPAREGFTNDMGALMQQVAGPAAAGGGSSSGGGSSESGEASSDDGGSAASNDGGADSAGESKTSDSEGSDSSSGSEQAGANGDDGANAKSADDSGKAEGDEASADSGSGDGQADDANDGESQDGE</sequence>
<feature type="compositionally biased region" description="Low complexity" evidence="7">
    <location>
        <begin position="240"/>
        <end position="265"/>
    </location>
</feature>
<dbReference type="PANTHER" id="PTHR33751:SF9">
    <property type="entry name" value="CYTOCHROME C4"/>
    <property type="match status" value="1"/>
</dbReference>
<evidence type="ECO:0000313" key="11">
    <source>
        <dbReference type="Proteomes" id="UP000283993"/>
    </source>
</evidence>
<evidence type="ECO:0000256" key="4">
    <source>
        <dbReference type="ARBA" id="ARBA00022982"/>
    </source>
</evidence>
<evidence type="ECO:0000256" key="6">
    <source>
        <dbReference type="PROSITE-ProRule" id="PRU00433"/>
    </source>
</evidence>
<organism evidence="10 11">
    <name type="scientific">Salinisphaera orenii MK-B5</name>
    <dbReference type="NCBI Taxonomy" id="856730"/>
    <lineage>
        <taxon>Bacteria</taxon>
        <taxon>Pseudomonadati</taxon>
        <taxon>Pseudomonadota</taxon>
        <taxon>Gammaproteobacteria</taxon>
        <taxon>Salinisphaerales</taxon>
        <taxon>Salinisphaeraceae</taxon>
        <taxon>Salinisphaera</taxon>
    </lineage>
</organism>
<keyword evidence="4" id="KW-0249">Electron transport</keyword>
<keyword evidence="11" id="KW-1185">Reference proteome</keyword>
<dbReference type="GO" id="GO:0020037">
    <property type="term" value="F:heme binding"/>
    <property type="evidence" value="ECO:0007669"/>
    <property type="project" value="InterPro"/>
</dbReference>
<evidence type="ECO:0000256" key="3">
    <source>
        <dbReference type="ARBA" id="ARBA00022723"/>
    </source>
</evidence>
<keyword evidence="3 6" id="KW-0479">Metal-binding</keyword>
<keyword evidence="5 6" id="KW-0408">Iron</keyword>
<name>A0A423PEF1_9GAMM</name>
<evidence type="ECO:0000256" key="8">
    <source>
        <dbReference type="SAM" id="SignalP"/>
    </source>
</evidence>
<gene>
    <name evidence="10" type="ORF">SAOR_16450</name>
</gene>
<evidence type="ECO:0000256" key="1">
    <source>
        <dbReference type="ARBA" id="ARBA00022448"/>
    </source>
</evidence>
<feature type="chain" id="PRO_5019123572" evidence="8">
    <location>
        <begin position="21"/>
        <end position="329"/>
    </location>
</feature>
<feature type="compositionally biased region" description="Low complexity" evidence="7">
    <location>
        <begin position="273"/>
        <end position="293"/>
    </location>
</feature>
<feature type="domain" description="Cytochrome c" evidence="9">
    <location>
        <begin position="26"/>
        <end position="104"/>
    </location>
</feature>
<dbReference type="InterPro" id="IPR009056">
    <property type="entry name" value="Cyt_c-like_dom"/>
</dbReference>
<reference evidence="10 11" key="1">
    <citation type="submission" date="2013-10" db="EMBL/GenBank/DDBJ databases">
        <title>Salinisphaera orenii MK-B5 Genome Sequencing.</title>
        <authorList>
            <person name="Lai Q."/>
            <person name="Li C."/>
            <person name="Shao Z."/>
        </authorList>
    </citation>
    <scope>NUCLEOTIDE SEQUENCE [LARGE SCALE GENOMIC DNA]</scope>
    <source>
        <strain evidence="10 11">MK-B5</strain>
    </source>
</reference>
<feature type="compositionally biased region" description="Acidic residues" evidence="7">
    <location>
        <begin position="316"/>
        <end position="329"/>
    </location>
</feature>
<evidence type="ECO:0000313" key="10">
    <source>
        <dbReference type="EMBL" id="ROO24019.1"/>
    </source>
</evidence>
<dbReference type="AlphaFoldDB" id="A0A423PEF1"/>
<feature type="compositionally biased region" description="Gly residues" evidence="7">
    <location>
        <begin position="227"/>
        <end position="239"/>
    </location>
</feature>